<dbReference type="Proteomes" id="UP001501009">
    <property type="component" value="Unassembled WGS sequence"/>
</dbReference>
<gene>
    <name evidence="1" type="ORF">GCM10022403_051760</name>
</gene>
<accession>A0ABP7I7Q4</accession>
<protein>
    <submittedName>
        <fullName evidence="1">Uncharacterized protein</fullName>
    </submittedName>
</protein>
<proteinExistence type="predicted"/>
<keyword evidence="2" id="KW-1185">Reference proteome</keyword>
<sequence length="86" mass="9136">MAVGRSCPGIFCAFGNGLAEQPDSRDRLRLLLRTTARGTTAALTGEGVERVAHLPFEGELPGARSVFERGGPHVYGRFILDIGGLP</sequence>
<evidence type="ECO:0000313" key="2">
    <source>
        <dbReference type="Proteomes" id="UP001501009"/>
    </source>
</evidence>
<dbReference type="EMBL" id="BAABDE010000020">
    <property type="protein sequence ID" value="GAA3811633.1"/>
    <property type="molecule type" value="Genomic_DNA"/>
</dbReference>
<comment type="caution">
    <text evidence="1">The sequence shown here is derived from an EMBL/GenBank/DDBJ whole genome shotgun (WGS) entry which is preliminary data.</text>
</comment>
<reference evidence="2" key="1">
    <citation type="journal article" date="2019" name="Int. J. Syst. Evol. Microbiol.">
        <title>The Global Catalogue of Microorganisms (GCM) 10K type strain sequencing project: providing services to taxonomists for standard genome sequencing and annotation.</title>
        <authorList>
            <consortium name="The Broad Institute Genomics Platform"/>
            <consortium name="The Broad Institute Genome Sequencing Center for Infectious Disease"/>
            <person name="Wu L."/>
            <person name="Ma J."/>
        </authorList>
    </citation>
    <scope>NUCLEOTIDE SEQUENCE [LARGE SCALE GENOMIC DNA]</scope>
    <source>
        <strain evidence="2">JCM 17138</strain>
    </source>
</reference>
<evidence type="ECO:0000313" key="1">
    <source>
        <dbReference type="EMBL" id="GAA3811633.1"/>
    </source>
</evidence>
<organism evidence="1 2">
    <name type="scientific">Streptomyces coacervatus</name>
    <dbReference type="NCBI Taxonomy" id="647381"/>
    <lineage>
        <taxon>Bacteria</taxon>
        <taxon>Bacillati</taxon>
        <taxon>Actinomycetota</taxon>
        <taxon>Actinomycetes</taxon>
        <taxon>Kitasatosporales</taxon>
        <taxon>Streptomycetaceae</taxon>
        <taxon>Streptomyces</taxon>
    </lineage>
</organism>
<name>A0ABP7I7Q4_9ACTN</name>